<evidence type="ECO:0000256" key="1">
    <source>
        <dbReference type="SAM" id="MobiDB-lite"/>
    </source>
</evidence>
<evidence type="ECO:0000313" key="3">
    <source>
        <dbReference type="EMBL" id="CAA9266571.1"/>
    </source>
</evidence>
<proteinExistence type="predicted"/>
<organism evidence="3">
    <name type="scientific">uncultured Acidimicrobiales bacterium</name>
    <dbReference type="NCBI Taxonomy" id="310071"/>
    <lineage>
        <taxon>Bacteria</taxon>
        <taxon>Bacillati</taxon>
        <taxon>Actinomycetota</taxon>
        <taxon>Acidimicrobiia</taxon>
        <taxon>Acidimicrobiales</taxon>
        <taxon>environmental samples</taxon>
    </lineage>
</organism>
<gene>
    <name evidence="3" type="ORF">AVDCRST_MAG76-3113</name>
</gene>
<sequence>MLPVSEAWHQIADSATAATWEALRDQTAPAAFTAAVADLLVASVDLLRPVVDVGAGSGQLAAAMAARGAPVVTLDLSVPMLRRVPAGLARAAADVTCLPVRTAAAGAVLAAHVLHVVPRWEAAVAELDRVAGSEGVVLVQAAPSSGTLASGAQLRAVFRDHLPARALTGNGVAEDPGLLDAAFSALGRTATDLPEVRVARQETPRGLLRWLQGNLWTWPGPSTERERAVAAGAALAWAAAEGIDLDEPFHTASVNRWRSYARTPKPPRSEGASG</sequence>
<accession>A0A6J4J312</accession>
<dbReference type="EMBL" id="CADCSZ010000187">
    <property type="protein sequence ID" value="CAA9266571.1"/>
    <property type="molecule type" value="Genomic_DNA"/>
</dbReference>
<dbReference type="Gene3D" id="3.40.50.150">
    <property type="entry name" value="Vaccinia Virus protein VP39"/>
    <property type="match status" value="1"/>
</dbReference>
<dbReference type="AlphaFoldDB" id="A0A6J4J312"/>
<dbReference type="SUPFAM" id="SSF53335">
    <property type="entry name" value="S-adenosyl-L-methionine-dependent methyltransferases"/>
    <property type="match status" value="1"/>
</dbReference>
<feature type="region of interest" description="Disordered" evidence="1">
    <location>
        <begin position="255"/>
        <end position="274"/>
    </location>
</feature>
<evidence type="ECO:0000259" key="2">
    <source>
        <dbReference type="Pfam" id="PF08241"/>
    </source>
</evidence>
<protein>
    <recommendedName>
        <fullName evidence="2">Methyltransferase type 11 domain-containing protein</fullName>
    </recommendedName>
</protein>
<feature type="domain" description="Methyltransferase type 11" evidence="2">
    <location>
        <begin position="51"/>
        <end position="138"/>
    </location>
</feature>
<reference evidence="3" key="1">
    <citation type="submission" date="2020-02" db="EMBL/GenBank/DDBJ databases">
        <authorList>
            <person name="Meier V. D."/>
        </authorList>
    </citation>
    <scope>NUCLEOTIDE SEQUENCE</scope>
    <source>
        <strain evidence="3">AVDCRST_MAG76</strain>
    </source>
</reference>
<name>A0A6J4J312_9ACTN</name>
<dbReference type="Pfam" id="PF08241">
    <property type="entry name" value="Methyltransf_11"/>
    <property type="match status" value="1"/>
</dbReference>
<dbReference type="InterPro" id="IPR029063">
    <property type="entry name" value="SAM-dependent_MTases_sf"/>
</dbReference>
<dbReference type="InterPro" id="IPR013216">
    <property type="entry name" value="Methyltransf_11"/>
</dbReference>
<dbReference type="GO" id="GO:0008757">
    <property type="term" value="F:S-adenosylmethionine-dependent methyltransferase activity"/>
    <property type="evidence" value="ECO:0007669"/>
    <property type="project" value="InterPro"/>
</dbReference>
<dbReference type="Gene3D" id="1.10.8.900">
    <property type="match status" value="1"/>
</dbReference>